<evidence type="ECO:0000256" key="3">
    <source>
        <dbReference type="ARBA" id="ARBA00022942"/>
    </source>
</evidence>
<dbReference type="GO" id="GO:0005737">
    <property type="term" value="C:cytoplasm"/>
    <property type="evidence" value="ECO:0007669"/>
    <property type="project" value="UniProtKB-SubCell"/>
</dbReference>
<comment type="function">
    <text evidence="1">The proteasome is a multicatalytic proteinase complex which is characterized by its ability to cleave peptides with Arg, Phe, Tyr, Leu, and Glu adjacent to the leaving group at neutral or slightly basic pH. The proteasome has an ATP-dependent proteolytic activity.</text>
</comment>
<dbReference type="SMART" id="SM00948">
    <property type="entry name" value="Proteasome_A_N"/>
    <property type="match status" value="1"/>
</dbReference>
<evidence type="ECO:0000256" key="1">
    <source>
        <dbReference type="ARBA" id="ARBA00002000"/>
    </source>
</evidence>
<comment type="similarity">
    <text evidence="6 7">Belongs to the peptidase T1A family.</text>
</comment>
<comment type="subunit">
    <text evidence="5">The 26S proteasome consists of a 20S proteasome core and two 19S regulatory subunits. The 20S proteasome core is composed of 28 subunits that are arranged in four stacked rings, resulting in a barrel-shaped structure. The two end rings are each formed by seven alpha subunits, and the two central rings are each formed by seven beta subunits. The catalytic chamber with the active sites is on the inside of the barrel.</text>
</comment>
<keyword evidence="4 7" id="KW-0539">Nucleus</keyword>
<evidence type="ECO:0000256" key="6">
    <source>
        <dbReference type="PROSITE-ProRule" id="PRU00808"/>
    </source>
</evidence>
<dbReference type="CDD" id="cd03754">
    <property type="entry name" value="proteasome_alpha_type_6"/>
    <property type="match status" value="1"/>
</dbReference>
<feature type="domain" description="Proteasome alpha-type subunits" evidence="9">
    <location>
        <begin position="41"/>
        <end position="63"/>
    </location>
</feature>
<dbReference type="PROSITE" id="PS00388">
    <property type="entry name" value="PROTEASOME_ALPHA_1"/>
    <property type="match status" value="1"/>
</dbReference>
<dbReference type="InterPro" id="IPR050115">
    <property type="entry name" value="Proteasome_alpha"/>
</dbReference>
<gene>
    <name evidence="10" type="ORF">NAES01612_LOCUS21905</name>
</gene>
<dbReference type="GO" id="GO:0006511">
    <property type="term" value="P:ubiquitin-dependent protein catabolic process"/>
    <property type="evidence" value="ECO:0007669"/>
    <property type="project" value="InterPro"/>
</dbReference>
<dbReference type="PANTHER" id="PTHR11599">
    <property type="entry name" value="PROTEASOME SUBUNIT ALPHA/BETA"/>
    <property type="match status" value="1"/>
</dbReference>
<evidence type="ECO:0000259" key="9">
    <source>
        <dbReference type="PROSITE" id="PS00388"/>
    </source>
</evidence>
<dbReference type="GO" id="GO:0010498">
    <property type="term" value="P:proteasomal protein catabolic process"/>
    <property type="evidence" value="ECO:0007669"/>
    <property type="project" value="UniProtKB-ARBA"/>
</dbReference>
<organism evidence="10">
    <name type="scientific">Paramoeba aestuarina</name>
    <dbReference type="NCBI Taxonomy" id="180227"/>
    <lineage>
        <taxon>Eukaryota</taxon>
        <taxon>Amoebozoa</taxon>
        <taxon>Discosea</taxon>
        <taxon>Flabellinia</taxon>
        <taxon>Dactylopodida</taxon>
        <taxon>Paramoebidae</taxon>
        <taxon>Paramoeba</taxon>
    </lineage>
</organism>
<evidence type="ECO:0000313" key="10">
    <source>
        <dbReference type="EMBL" id="CAE2330420.1"/>
    </source>
</evidence>
<comment type="subcellular location">
    <subcellularLocation>
        <location evidence="7">Cytoplasm</location>
    </subcellularLocation>
    <subcellularLocation>
        <location evidence="7">Nucleus</location>
    </subcellularLocation>
</comment>
<evidence type="ECO:0000256" key="4">
    <source>
        <dbReference type="ARBA" id="ARBA00023242"/>
    </source>
</evidence>
<accession>A0A7S4PCF3</accession>
<dbReference type="GO" id="GO:0005634">
    <property type="term" value="C:nucleus"/>
    <property type="evidence" value="ECO:0007669"/>
    <property type="project" value="UniProtKB-SubCell"/>
</dbReference>
<dbReference type="EMBL" id="HBKR01033405">
    <property type="protein sequence ID" value="CAE2330420.1"/>
    <property type="molecule type" value="Transcribed_RNA"/>
</dbReference>
<evidence type="ECO:0000256" key="8">
    <source>
        <dbReference type="SAM" id="SignalP"/>
    </source>
</evidence>
<name>A0A7S4PCF3_9EUKA</name>
<feature type="signal peptide" evidence="8">
    <location>
        <begin position="1"/>
        <end position="23"/>
    </location>
</feature>
<dbReference type="GO" id="GO:0019773">
    <property type="term" value="C:proteasome core complex, alpha-subunit complex"/>
    <property type="evidence" value="ECO:0007669"/>
    <property type="project" value="UniProtKB-UniRule"/>
</dbReference>
<dbReference type="NCBIfam" id="NF003075">
    <property type="entry name" value="PRK03996.1"/>
    <property type="match status" value="1"/>
</dbReference>
<dbReference type="Pfam" id="PF00227">
    <property type="entry name" value="Proteasome"/>
    <property type="match status" value="1"/>
</dbReference>
<dbReference type="AlphaFoldDB" id="A0A7S4PCF3"/>
<dbReference type="InterPro" id="IPR001353">
    <property type="entry name" value="Proteasome_sua/b"/>
</dbReference>
<dbReference type="Gene3D" id="3.60.20.10">
    <property type="entry name" value="Glutamine Phosphoribosylpyrophosphate, subunit 1, domain 1"/>
    <property type="match status" value="1"/>
</dbReference>
<dbReference type="InterPro" id="IPR023332">
    <property type="entry name" value="Proteasome_alpha-type"/>
</dbReference>
<reference evidence="10" key="1">
    <citation type="submission" date="2021-01" db="EMBL/GenBank/DDBJ databases">
        <authorList>
            <person name="Corre E."/>
            <person name="Pelletier E."/>
            <person name="Niang G."/>
            <person name="Scheremetjew M."/>
            <person name="Finn R."/>
            <person name="Kale V."/>
            <person name="Holt S."/>
            <person name="Cochrane G."/>
            <person name="Meng A."/>
            <person name="Brown T."/>
            <person name="Cohen L."/>
        </authorList>
    </citation>
    <scope>NUCLEOTIDE SEQUENCE</scope>
    <source>
        <strain evidence="10">SoJaBio B1-5/56/2</strain>
    </source>
</reference>
<dbReference type="Pfam" id="PF10584">
    <property type="entry name" value="Proteasome_A_N"/>
    <property type="match status" value="1"/>
</dbReference>
<evidence type="ECO:0000256" key="7">
    <source>
        <dbReference type="RuleBase" id="RU000551"/>
    </source>
</evidence>
<sequence length="278" mass="31174">MLSLSFSLSLSFFFFLFFTTTFYQSPFYTEKEKKMSRAPGYDRHITIFSPEGRLYQVEYAFKAIKSANVTSVAVRGKDSCVVVTQKKVPDKLIDASTITSVHKITQNIGCSMTGMTADASAYVQRARVIAARFKFDNGYEIPIHYLANKLADKAQVYTQNAWMRMYGVGVLLIGIDEESGPQLFRCDPAGTFAGFKACAVGQKDVESVNFLEKKLKKNPDLGYNETVELAISTLQSVYSSDFKPAELEVAVVTQENREFRVLSNETVEEHLTAISERD</sequence>
<proteinExistence type="inferred from homology"/>
<protein>
    <recommendedName>
        <fullName evidence="7">Proteasome subunit alpha type</fullName>
    </recommendedName>
</protein>
<dbReference type="InterPro" id="IPR029055">
    <property type="entry name" value="Ntn_hydrolases_N"/>
</dbReference>
<keyword evidence="3 6" id="KW-0647">Proteasome</keyword>
<dbReference type="InterPro" id="IPR034642">
    <property type="entry name" value="Proteasome_subunit_alpha6"/>
</dbReference>
<keyword evidence="8" id="KW-0732">Signal</keyword>
<dbReference type="FunFam" id="3.60.20.10:FF:000055">
    <property type="entry name" value="Proteasome subunit alpha type"/>
    <property type="match status" value="1"/>
</dbReference>
<feature type="chain" id="PRO_5031377376" description="Proteasome subunit alpha type" evidence="8">
    <location>
        <begin position="24"/>
        <end position="278"/>
    </location>
</feature>
<evidence type="ECO:0000256" key="2">
    <source>
        <dbReference type="ARBA" id="ARBA00022490"/>
    </source>
</evidence>
<dbReference type="SUPFAM" id="SSF56235">
    <property type="entry name" value="N-terminal nucleophile aminohydrolases (Ntn hydrolases)"/>
    <property type="match status" value="1"/>
</dbReference>
<dbReference type="InterPro" id="IPR000426">
    <property type="entry name" value="Proteasome_asu_N"/>
</dbReference>
<keyword evidence="2 7" id="KW-0963">Cytoplasm</keyword>
<dbReference type="PROSITE" id="PS51475">
    <property type="entry name" value="PROTEASOME_ALPHA_2"/>
    <property type="match status" value="1"/>
</dbReference>
<evidence type="ECO:0000256" key="5">
    <source>
        <dbReference type="ARBA" id="ARBA00026071"/>
    </source>
</evidence>